<proteinExistence type="predicted"/>
<dbReference type="CDD" id="cd00077">
    <property type="entry name" value="HDc"/>
    <property type="match status" value="1"/>
</dbReference>
<evidence type="ECO:0000256" key="2">
    <source>
        <dbReference type="SAM" id="MobiDB-lite"/>
    </source>
</evidence>
<dbReference type="InterPro" id="IPR003607">
    <property type="entry name" value="HD/PDEase_dom"/>
</dbReference>
<feature type="domain" description="HD-GYP" evidence="4">
    <location>
        <begin position="156"/>
        <end position="353"/>
    </location>
</feature>
<gene>
    <name evidence="5" type="ORF">GA0061101_10783</name>
</gene>
<feature type="domain" description="Response regulatory" evidence="3">
    <location>
        <begin position="12"/>
        <end position="129"/>
    </location>
</feature>
<dbReference type="PROSITE" id="PS50110">
    <property type="entry name" value="RESPONSE_REGULATORY"/>
    <property type="match status" value="1"/>
</dbReference>
<dbReference type="AlphaFoldDB" id="A0A1C3VXI8"/>
<feature type="modified residue" description="4-aspartylphosphate" evidence="1">
    <location>
        <position position="62"/>
    </location>
</feature>
<evidence type="ECO:0000259" key="4">
    <source>
        <dbReference type="PROSITE" id="PS51832"/>
    </source>
</evidence>
<dbReference type="PROSITE" id="PS51832">
    <property type="entry name" value="HD_GYP"/>
    <property type="match status" value="1"/>
</dbReference>
<dbReference type="Gene3D" id="3.40.50.2300">
    <property type="match status" value="1"/>
</dbReference>
<name>A0A1C3VXI8_9HYPH</name>
<accession>A0A1C3VXI8</accession>
<evidence type="ECO:0000256" key="1">
    <source>
        <dbReference type="PROSITE-ProRule" id="PRU00169"/>
    </source>
</evidence>
<dbReference type="InterPro" id="IPR037522">
    <property type="entry name" value="HD_GYP_dom"/>
</dbReference>
<keyword evidence="1" id="KW-0597">Phosphoprotein</keyword>
<dbReference type="PANTHER" id="PTHR45228">
    <property type="entry name" value="CYCLIC DI-GMP PHOSPHODIESTERASE TM_0186-RELATED"/>
    <property type="match status" value="1"/>
</dbReference>
<reference evidence="5 6" key="1">
    <citation type="submission" date="2016-08" db="EMBL/GenBank/DDBJ databases">
        <authorList>
            <person name="Seilhamer J.J."/>
        </authorList>
    </citation>
    <scope>NUCLEOTIDE SEQUENCE [LARGE SCALE GENOMIC DNA]</scope>
    <source>
        <strain evidence="5 6">P1-7</strain>
    </source>
</reference>
<dbReference type="InterPro" id="IPR011006">
    <property type="entry name" value="CheY-like_superfamily"/>
</dbReference>
<dbReference type="CDD" id="cd17551">
    <property type="entry name" value="REC_RpfG-like"/>
    <property type="match status" value="1"/>
</dbReference>
<dbReference type="SUPFAM" id="SSF109604">
    <property type="entry name" value="HD-domain/PDEase-like"/>
    <property type="match status" value="1"/>
</dbReference>
<dbReference type="Gene3D" id="1.10.3210.10">
    <property type="entry name" value="Hypothetical protein af1432"/>
    <property type="match status" value="1"/>
</dbReference>
<evidence type="ECO:0000313" key="6">
    <source>
        <dbReference type="Proteomes" id="UP000199205"/>
    </source>
</evidence>
<dbReference type="SMART" id="SM00471">
    <property type="entry name" value="HDc"/>
    <property type="match status" value="1"/>
</dbReference>
<evidence type="ECO:0000313" key="5">
    <source>
        <dbReference type="EMBL" id="SCB32491.1"/>
    </source>
</evidence>
<protein>
    <submittedName>
        <fullName evidence="5">Putative two-component system response regulator</fullName>
    </submittedName>
</protein>
<dbReference type="Pfam" id="PF00072">
    <property type="entry name" value="Response_reg"/>
    <property type="match status" value="1"/>
</dbReference>
<sequence length="377" mass="41391">MTTRTLSGVTMRIFVIDDSPSVVAKLCQAVEAISGSEVLSFLQPREALKRLDDQTPDLILVDYMMPDMNGIEVITHVRRNALTAHVPAIMITSRKETDIKLAAMQAGATEFLTKPIDETELTIRVRNILSIGEERLALAAKAASLQRDFDAAMKTVERHEEEIIWRLSKAIAARHGETADHLDRVAIVARMIAEELGVGARQSRMIFLGSALHDVGKIGLPDAILSKPGPLSAEERRQMQRHAEFGSEILNDSSSELIQTAQRIAESHHEKWDGTGYPKGISGSSIPLEARIVAIADVFDALCSKRSYKPAWPIAEAFREIVNSSGTHFDPACVAAFCRRWADIKGLFELQLSDGDPVTPQQTSKTAPTFQLSRGSA</sequence>
<evidence type="ECO:0000259" key="3">
    <source>
        <dbReference type="PROSITE" id="PS50110"/>
    </source>
</evidence>
<dbReference type="SMART" id="SM00448">
    <property type="entry name" value="REC"/>
    <property type="match status" value="1"/>
</dbReference>
<dbReference type="Proteomes" id="UP000199205">
    <property type="component" value="Unassembled WGS sequence"/>
</dbReference>
<dbReference type="InterPro" id="IPR001789">
    <property type="entry name" value="Sig_transdc_resp-reg_receiver"/>
</dbReference>
<feature type="region of interest" description="Disordered" evidence="2">
    <location>
        <begin position="355"/>
        <end position="377"/>
    </location>
</feature>
<dbReference type="SUPFAM" id="SSF52172">
    <property type="entry name" value="CheY-like"/>
    <property type="match status" value="1"/>
</dbReference>
<feature type="compositionally biased region" description="Polar residues" evidence="2">
    <location>
        <begin position="359"/>
        <end position="377"/>
    </location>
</feature>
<dbReference type="InterPro" id="IPR052020">
    <property type="entry name" value="Cyclic_di-GMP/3'3'-cGAMP_PDE"/>
</dbReference>
<dbReference type="Pfam" id="PF13487">
    <property type="entry name" value="HD_5"/>
    <property type="match status" value="1"/>
</dbReference>
<organism evidence="5 6">
    <name type="scientific">Rhizobium lusitanum</name>
    <dbReference type="NCBI Taxonomy" id="293958"/>
    <lineage>
        <taxon>Bacteria</taxon>
        <taxon>Pseudomonadati</taxon>
        <taxon>Pseudomonadota</taxon>
        <taxon>Alphaproteobacteria</taxon>
        <taxon>Hyphomicrobiales</taxon>
        <taxon>Rhizobiaceae</taxon>
        <taxon>Rhizobium/Agrobacterium group</taxon>
        <taxon>Rhizobium</taxon>
    </lineage>
</organism>
<dbReference type="PANTHER" id="PTHR45228:SF1">
    <property type="entry name" value="CYCLIC DI-GMP PHOSPHODIESTERASE TM_0186"/>
    <property type="match status" value="1"/>
</dbReference>
<dbReference type="GO" id="GO:0000160">
    <property type="term" value="P:phosphorelay signal transduction system"/>
    <property type="evidence" value="ECO:0007669"/>
    <property type="project" value="InterPro"/>
</dbReference>
<dbReference type="GO" id="GO:0008081">
    <property type="term" value="F:phosphoric diester hydrolase activity"/>
    <property type="evidence" value="ECO:0007669"/>
    <property type="project" value="UniProtKB-ARBA"/>
</dbReference>
<dbReference type="EMBL" id="FMAF01000007">
    <property type="protein sequence ID" value="SCB32491.1"/>
    <property type="molecule type" value="Genomic_DNA"/>
</dbReference>